<dbReference type="Proteomes" id="UP000284403">
    <property type="component" value="Unassembled WGS sequence"/>
</dbReference>
<dbReference type="InterPro" id="IPR051970">
    <property type="entry name" value="TEL2_Regulation"/>
</dbReference>
<dbReference type="InterPro" id="IPR019337">
    <property type="entry name" value="Telomere_length_regulation_dom"/>
</dbReference>
<protein>
    <recommendedName>
        <fullName evidence="2">Telomere length regulation protein conserved domain-containing protein</fullName>
    </recommendedName>
</protein>
<evidence type="ECO:0000259" key="2">
    <source>
        <dbReference type="Pfam" id="PF10193"/>
    </source>
</evidence>
<accession>A0A422MTY8</accession>
<evidence type="ECO:0000313" key="4">
    <source>
        <dbReference type="Proteomes" id="UP000284403"/>
    </source>
</evidence>
<dbReference type="PANTHER" id="PTHR15830">
    <property type="entry name" value="TELOMERE LENGTH REGULATION PROTEIN TEL2 FAMILY MEMBER"/>
    <property type="match status" value="1"/>
</dbReference>
<dbReference type="Gene3D" id="1.25.40.720">
    <property type="entry name" value="Telomere length regulation protein 2, C-terminal domain"/>
    <property type="match status" value="1"/>
</dbReference>
<sequence length="978" mass="109254">MFATEGVSLYEGAKLALSKFARPASADGSVSLSGKPPVDAMEHLIGMLSLDSQPEAIICKSENELVELATSTPLVRFLCEFASSLRKEEPSQMDFQILQTRCTFVASLPDRVANALMSTFGPKNTLELDVELLVTRICQSLWQFLFALHEAAPRETVHVSSSMNRYEFTKTNALLVCEVLINSLLRRGLTQTLFQCFIGSLKAALPSVNPSEEILPFVFKAVYKSYVGSGEFPDTSMRSLAVVKPNIGRYWSDWNVWCLRAAERNSALKPLFISSLTKMINIPSNTAETSSDTIAISKALVKEIFVTATSYLPTERAVLRIIFRDLLPRLLPQHSEEGEAKLPEIKKTVFTELMQRWGNRDVIEKESVKLNTTLANSVLYTLFDIKEYHVKDAKEHLPTVLLQPLLAGISARFEIVRADSLRNEAITVASAFATFFVGDDEARNAFSNLEQFPGLLNEWLKSEVEPTMIAEVALLPPTEAQQGATHGKEKPPLFRRRGIDDEEYPLNPDSPFTFFCRNDSATTRKNATSASGGTVIFNPASIVDHANLPSFGQIFNEQDELEENVRVLVTLRESYNAVMGVGRSSQAQAYEVQQAVESGLRGFARALQRLKSKLGVWKQQNVNGELLRSREKIGRELNPMIPSLLPALMSLTIHAPEAQHKELMDLRYAVMVSLITIVPENALSQIGKMLYSSHYGIFQRVEMAKAIGEAAKYISQIEVHVNSEKEEAAAQKDDAWKDQGIRKRTYPPIRKENATPVSIVVSEGKETRRWGNAVAERMDRKERIYCSYLTGVVSFFVGALLEKADNDHFCFFREHDPYAPTEILRSIGTVVQCMTSARHVAPALCENLMTFAILVVREHPLSIVRKQGWVLIGEIMRCWCGAGPLFPKDNYSLMSRSVFGGSLSYVFSQQWLNAQQALEVVFSKSKGDPSCAEIALLILADLHDLFMSKQDVEAMEGRVLNTQRISITADTKNDVRFV</sequence>
<dbReference type="InterPro" id="IPR038528">
    <property type="entry name" value="TEL2_C_sf"/>
</dbReference>
<name>A0A422MTY8_9TRYP</name>
<comment type="similarity">
    <text evidence="1">Belongs to the TEL2 family.</text>
</comment>
<dbReference type="GeneID" id="40323292"/>
<dbReference type="GO" id="GO:0051879">
    <property type="term" value="F:Hsp90 protein binding"/>
    <property type="evidence" value="ECO:0007669"/>
    <property type="project" value="TreeGrafter"/>
</dbReference>
<dbReference type="OrthoDB" id="271055at2759"/>
<proteinExistence type="inferred from homology"/>
<dbReference type="EMBL" id="MKKU01001237">
    <property type="protein sequence ID" value="RNE96629.1"/>
    <property type="molecule type" value="Genomic_DNA"/>
</dbReference>
<reference evidence="3 4" key="1">
    <citation type="journal article" date="2018" name="BMC Genomics">
        <title>Genomic comparison of Trypanosoma conorhini and Trypanosoma rangeli to Trypanosoma cruzi strains of high and low virulence.</title>
        <authorList>
            <person name="Bradwell K.R."/>
            <person name="Koparde V.N."/>
            <person name="Matveyev A.V."/>
            <person name="Serrano M.G."/>
            <person name="Alves J.M."/>
            <person name="Parikh H."/>
            <person name="Huang B."/>
            <person name="Lee V."/>
            <person name="Espinosa-Alvarez O."/>
            <person name="Ortiz P.A."/>
            <person name="Costa-Martins A.G."/>
            <person name="Teixeira M.M."/>
            <person name="Buck G.A."/>
        </authorList>
    </citation>
    <scope>NUCLEOTIDE SEQUENCE [LARGE SCALE GENOMIC DNA]</scope>
    <source>
        <strain evidence="3 4">025E</strain>
    </source>
</reference>
<evidence type="ECO:0000313" key="3">
    <source>
        <dbReference type="EMBL" id="RNE96629.1"/>
    </source>
</evidence>
<comment type="caution">
    <text evidence="3">The sequence shown here is derived from an EMBL/GenBank/DDBJ whole genome shotgun (WGS) entry which is preliminary data.</text>
</comment>
<dbReference type="GO" id="GO:0051083">
    <property type="term" value="P:'de novo' cotranslational protein folding"/>
    <property type="evidence" value="ECO:0007669"/>
    <property type="project" value="TreeGrafter"/>
</dbReference>
<dbReference type="Pfam" id="PF10193">
    <property type="entry name" value="Telomere_reg-2"/>
    <property type="match status" value="1"/>
</dbReference>
<evidence type="ECO:0000256" key="1">
    <source>
        <dbReference type="ARBA" id="ARBA00006133"/>
    </source>
</evidence>
<keyword evidence="4" id="KW-1185">Reference proteome</keyword>
<dbReference type="PANTHER" id="PTHR15830:SF10">
    <property type="entry name" value="TELOMERE LENGTH REGULATION PROTEIN TEL2 HOMOLOG"/>
    <property type="match status" value="1"/>
</dbReference>
<dbReference type="RefSeq" id="XP_029223391.1">
    <property type="nucleotide sequence ID" value="XM_029376492.1"/>
</dbReference>
<dbReference type="GO" id="GO:0005829">
    <property type="term" value="C:cytosol"/>
    <property type="evidence" value="ECO:0007669"/>
    <property type="project" value="TreeGrafter"/>
</dbReference>
<dbReference type="GO" id="GO:0042162">
    <property type="term" value="F:telomeric DNA binding"/>
    <property type="evidence" value="ECO:0007669"/>
    <property type="project" value="TreeGrafter"/>
</dbReference>
<feature type="domain" description="Telomere length regulation protein conserved" evidence="2">
    <location>
        <begin position="625"/>
        <end position="711"/>
    </location>
</feature>
<gene>
    <name evidence="3" type="ORF">Tco025E_09681</name>
</gene>
<dbReference type="AlphaFoldDB" id="A0A422MTY8"/>
<organism evidence="3 4">
    <name type="scientific">Trypanosoma conorhini</name>
    <dbReference type="NCBI Taxonomy" id="83891"/>
    <lineage>
        <taxon>Eukaryota</taxon>
        <taxon>Discoba</taxon>
        <taxon>Euglenozoa</taxon>
        <taxon>Kinetoplastea</taxon>
        <taxon>Metakinetoplastina</taxon>
        <taxon>Trypanosomatida</taxon>
        <taxon>Trypanosomatidae</taxon>
        <taxon>Trypanosoma</taxon>
    </lineage>
</organism>